<dbReference type="EMBL" id="MCFE01000011">
    <property type="protein sequence ID" value="ORY07074.1"/>
    <property type="molecule type" value="Genomic_DNA"/>
</dbReference>
<keyword evidence="1" id="KW-1133">Transmembrane helix</keyword>
<keyword evidence="4" id="KW-1185">Reference proteome</keyword>
<organism evidence="3 4">
    <name type="scientific">Basidiobolus meristosporus CBS 931.73</name>
    <dbReference type="NCBI Taxonomy" id="1314790"/>
    <lineage>
        <taxon>Eukaryota</taxon>
        <taxon>Fungi</taxon>
        <taxon>Fungi incertae sedis</taxon>
        <taxon>Zoopagomycota</taxon>
        <taxon>Entomophthoromycotina</taxon>
        <taxon>Basidiobolomycetes</taxon>
        <taxon>Basidiobolales</taxon>
        <taxon>Basidiobolaceae</taxon>
        <taxon>Basidiobolus</taxon>
    </lineage>
</organism>
<evidence type="ECO:0000256" key="1">
    <source>
        <dbReference type="SAM" id="Phobius"/>
    </source>
</evidence>
<dbReference type="Pfam" id="PF06916">
    <property type="entry name" value="FAM210A-B_dom"/>
    <property type="match status" value="1"/>
</dbReference>
<keyword evidence="1" id="KW-0812">Transmembrane</keyword>
<dbReference type="InterPro" id="IPR009688">
    <property type="entry name" value="FAM210A/B-like_dom"/>
</dbReference>
<evidence type="ECO:0000313" key="4">
    <source>
        <dbReference type="Proteomes" id="UP000193498"/>
    </source>
</evidence>
<accession>A0A1Y1ZAD5</accession>
<feature type="domain" description="DUF1279" evidence="2">
    <location>
        <begin position="1"/>
        <end position="98"/>
    </location>
</feature>
<dbReference type="Proteomes" id="UP000193498">
    <property type="component" value="Unassembled WGS sequence"/>
</dbReference>
<feature type="transmembrane region" description="Helical" evidence="1">
    <location>
        <begin position="6"/>
        <end position="26"/>
    </location>
</feature>
<gene>
    <name evidence="3" type="ORF">K493DRAFT_200086</name>
</gene>
<sequence>RKYGKVASIAYLGVSMVDYLFTVWLVRMGGEQYVKPVRESLYKWFGFLGIGKETSENGEAEAQMRSGSLSWTSTLLIAFGIHKLLVPLRIPLVAMMTPGLARKAAMLGW</sequence>
<evidence type="ECO:0000313" key="3">
    <source>
        <dbReference type="EMBL" id="ORY07074.1"/>
    </source>
</evidence>
<comment type="caution">
    <text evidence="3">The sequence shown here is derived from an EMBL/GenBank/DDBJ whole genome shotgun (WGS) entry which is preliminary data.</text>
</comment>
<protein>
    <recommendedName>
        <fullName evidence="2">DUF1279 domain-containing protein</fullName>
    </recommendedName>
</protein>
<keyword evidence="1" id="KW-0472">Membrane</keyword>
<name>A0A1Y1ZAD5_9FUNG</name>
<proteinExistence type="predicted"/>
<dbReference type="OrthoDB" id="426386at2759"/>
<dbReference type="InParanoid" id="A0A1Y1ZAD5"/>
<reference evidence="3 4" key="1">
    <citation type="submission" date="2016-07" db="EMBL/GenBank/DDBJ databases">
        <title>Pervasive Adenine N6-methylation of Active Genes in Fungi.</title>
        <authorList>
            <consortium name="DOE Joint Genome Institute"/>
            <person name="Mondo S.J."/>
            <person name="Dannebaum R.O."/>
            <person name="Kuo R.C."/>
            <person name="Labutti K."/>
            <person name="Haridas S."/>
            <person name="Kuo A."/>
            <person name="Salamov A."/>
            <person name="Ahrendt S.R."/>
            <person name="Lipzen A."/>
            <person name="Sullivan W."/>
            <person name="Andreopoulos W.B."/>
            <person name="Clum A."/>
            <person name="Lindquist E."/>
            <person name="Daum C."/>
            <person name="Ramamoorthy G.K."/>
            <person name="Gryganskyi A."/>
            <person name="Culley D."/>
            <person name="Magnuson J.K."/>
            <person name="James T.Y."/>
            <person name="O'Malley M.A."/>
            <person name="Stajich J.E."/>
            <person name="Spatafora J.W."/>
            <person name="Visel A."/>
            <person name="Grigoriev I.V."/>
        </authorList>
    </citation>
    <scope>NUCLEOTIDE SEQUENCE [LARGE SCALE GENOMIC DNA]</scope>
    <source>
        <strain evidence="3 4">CBS 931.73</strain>
    </source>
</reference>
<dbReference type="FunCoup" id="A0A1Y1ZAD5">
    <property type="interactions" value="286"/>
</dbReference>
<evidence type="ECO:0000259" key="2">
    <source>
        <dbReference type="Pfam" id="PF06916"/>
    </source>
</evidence>
<dbReference type="AlphaFoldDB" id="A0A1Y1ZAD5"/>
<feature type="non-terminal residue" evidence="3">
    <location>
        <position position="109"/>
    </location>
</feature>
<feature type="non-terminal residue" evidence="3">
    <location>
        <position position="1"/>
    </location>
</feature>